<dbReference type="OrthoDB" id="621195at2"/>
<dbReference type="InterPro" id="IPR051476">
    <property type="entry name" value="Bac_ResReg_Asp_Phosphatase"/>
</dbReference>
<dbReference type="AlphaFoldDB" id="A0A3S2Y3E5"/>
<evidence type="ECO:0000256" key="7">
    <source>
        <dbReference type="SAM" id="Coils"/>
    </source>
</evidence>
<name>A0A3S2Y3E5_9SPHI</name>
<protein>
    <submittedName>
        <fullName evidence="10">Tetratricopeptide repeat protein</fullName>
    </submittedName>
</protein>
<gene>
    <name evidence="10" type="ORF">EOD41_01260</name>
</gene>
<dbReference type="InterPro" id="IPR011990">
    <property type="entry name" value="TPR-like_helical_dom_sf"/>
</dbReference>
<comment type="caution">
    <text evidence="10">The sequence shown here is derived from an EMBL/GenBank/DDBJ whole genome shotgun (WGS) entry which is preliminary data.</text>
</comment>
<keyword evidence="4 6" id="KW-0802">TPR repeat</keyword>
<evidence type="ECO:0000256" key="4">
    <source>
        <dbReference type="ARBA" id="ARBA00022803"/>
    </source>
</evidence>
<dbReference type="SUPFAM" id="SSF48452">
    <property type="entry name" value="TPR-like"/>
    <property type="match status" value="3"/>
</dbReference>
<dbReference type="Gene3D" id="1.25.40.10">
    <property type="entry name" value="Tetratricopeptide repeat domain"/>
    <property type="match status" value="2"/>
</dbReference>
<keyword evidence="8" id="KW-0812">Transmembrane</keyword>
<dbReference type="GO" id="GO:0005737">
    <property type="term" value="C:cytoplasm"/>
    <property type="evidence" value="ECO:0007669"/>
    <property type="project" value="UniProtKB-SubCell"/>
</dbReference>
<keyword evidence="8" id="KW-0472">Membrane</keyword>
<comment type="similarity">
    <text evidence="5">Belongs to the Rap family.</text>
</comment>
<evidence type="ECO:0000313" key="11">
    <source>
        <dbReference type="Proteomes" id="UP000282759"/>
    </source>
</evidence>
<feature type="signal peptide" evidence="9">
    <location>
        <begin position="1"/>
        <end position="21"/>
    </location>
</feature>
<feature type="transmembrane region" description="Helical" evidence="8">
    <location>
        <begin position="409"/>
        <end position="426"/>
    </location>
</feature>
<evidence type="ECO:0000256" key="3">
    <source>
        <dbReference type="ARBA" id="ARBA00022737"/>
    </source>
</evidence>
<keyword evidence="8" id="KW-1133">Transmembrane helix</keyword>
<comment type="subcellular location">
    <subcellularLocation>
        <location evidence="1">Cytoplasm</location>
    </subcellularLocation>
</comment>
<keyword evidence="7" id="KW-0175">Coiled coil</keyword>
<evidence type="ECO:0000256" key="9">
    <source>
        <dbReference type="SAM" id="SignalP"/>
    </source>
</evidence>
<proteinExistence type="inferred from homology"/>
<dbReference type="PANTHER" id="PTHR46630">
    <property type="entry name" value="TETRATRICOPEPTIDE REPEAT PROTEIN 29"/>
    <property type="match status" value="1"/>
</dbReference>
<feature type="chain" id="PRO_5018591343" evidence="9">
    <location>
        <begin position="22"/>
        <end position="590"/>
    </location>
</feature>
<evidence type="ECO:0000256" key="8">
    <source>
        <dbReference type="SAM" id="Phobius"/>
    </source>
</evidence>
<dbReference type="SMART" id="SM00028">
    <property type="entry name" value="TPR"/>
    <property type="match status" value="4"/>
</dbReference>
<feature type="coiled-coil region" evidence="7">
    <location>
        <begin position="429"/>
        <end position="484"/>
    </location>
</feature>
<accession>A0A3S2Y3E5</accession>
<dbReference type="RefSeq" id="WP_127702965.1">
    <property type="nucleotide sequence ID" value="NZ_SACK01000001.1"/>
</dbReference>
<evidence type="ECO:0000256" key="6">
    <source>
        <dbReference type="PROSITE-ProRule" id="PRU00339"/>
    </source>
</evidence>
<dbReference type="Proteomes" id="UP000282759">
    <property type="component" value="Unassembled WGS sequence"/>
</dbReference>
<sequence length="590" mass="67971">MPPKYFLIVAVLFCITGVPLAANCGMVEQPQDAFPGKYGFFDVVRHFPDSSRIESARNLYKNTCRKLSPSQAMKCLDQLTQLAKDISDKKLECAVYDMRADYFSVNNGLNSKSTTYHKLAVKFAHDNGMAVEKGIYLHRMAIYFSTYHQNTKAINYILRSLDEFKKVGYNKVPEMSLYLFQIADFYYDVDDYVNARSYALEALKYKTSRARLSTNTINTIGLTYRNVQQYDSALVYFNKALNVARAKKDSTWIGIVTGNIGSVYFMQNKYDEALPYITADYNTSIKYNETLNAAIALLRLVAINISRNKLTEAGRQLKEAVRLDGMGLRKPEFKTELFRLQAEYYERTGDLNNALKFRKIYEQSTDSVKKEANHDAIERIRLKWEQENYQQSLIDIQNAEKASGMRRNVIIGFVVLLAVIIGLVYNRMLIKAKNESDVLRLENKRVDNELKNAEKELLSYTHSIEEKNSIINKFKQEIEHLNVQFADDKQTEQLNSLLKTHIMTDASWNEFKRLFSRVHPGFFQRAKEKYPVISETDQRLMALIRLKLDNRAMAGMLGITAEGIKKARQRLRKKINLAADTTLETLIFAV</sequence>
<feature type="repeat" description="TPR" evidence="6">
    <location>
        <begin position="214"/>
        <end position="247"/>
    </location>
</feature>
<keyword evidence="9" id="KW-0732">Signal</keyword>
<dbReference type="Pfam" id="PF13424">
    <property type="entry name" value="TPR_12"/>
    <property type="match status" value="1"/>
</dbReference>
<reference evidence="10 11" key="1">
    <citation type="submission" date="2019-01" db="EMBL/GenBank/DDBJ databases">
        <authorList>
            <person name="Chen W.-M."/>
        </authorList>
    </citation>
    <scope>NUCLEOTIDE SEQUENCE [LARGE SCALE GENOMIC DNA]</scope>
    <source>
        <strain evidence="10 11">YBJ-36</strain>
    </source>
</reference>
<keyword evidence="2" id="KW-0963">Cytoplasm</keyword>
<organism evidence="10 11">
    <name type="scientific">Mucilaginibacter limnophilus</name>
    <dbReference type="NCBI Taxonomy" id="1932778"/>
    <lineage>
        <taxon>Bacteria</taxon>
        <taxon>Pseudomonadati</taxon>
        <taxon>Bacteroidota</taxon>
        <taxon>Sphingobacteriia</taxon>
        <taxon>Sphingobacteriales</taxon>
        <taxon>Sphingobacteriaceae</taxon>
        <taxon>Mucilaginibacter</taxon>
    </lineage>
</organism>
<evidence type="ECO:0000256" key="2">
    <source>
        <dbReference type="ARBA" id="ARBA00022490"/>
    </source>
</evidence>
<evidence type="ECO:0000256" key="1">
    <source>
        <dbReference type="ARBA" id="ARBA00004496"/>
    </source>
</evidence>
<dbReference type="EMBL" id="SACK01000001">
    <property type="protein sequence ID" value="RVU02598.1"/>
    <property type="molecule type" value="Genomic_DNA"/>
</dbReference>
<dbReference type="PROSITE" id="PS50005">
    <property type="entry name" value="TPR"/>
    <property type="match status" value="1"/>
</dbReference>
<keyword evidence="11" id="KW-1185">Reference proteome</keyword>
<dbReference type="InterPro" id="IPR019734">
    <property type="entry name" value="TPR_rpt"/>
</dbReference>
<evidence type="ECO:0000256" key="5">
    <source>
        <dbReference type="ARBA" id="ARBA00038253"/>
    </source>
</evidence>
<evidence type="ECO:0000313" key="10">
    <source>
        <dbReference type="EMBL" id="RVU02598.1"/>
    </source>
</evidence>
<keyword evidence="3" id="KW-0677">Repeat</keyword>
<dbReference type="PANTHER" id="PTHR46630:SF1">
    <property type="entry name" value="TETRATRICOPEPTIDE REPEAT PROTEIN 29"/>
    <property type="match status" value="1"/>
</dbReference>